<name>A0A5B7KN98_PORTR</name>
<gene>
    <name evidence="2" type="ORF">E2C01_102742</name>
</gene>
<evidence type="ECO:0000256" key="1">
    <source>
        <dbReference type="SAM" id="MobiDB-lite"/>
    </source>
</evidence>
<dbReference type="AlphaFoldDB" id="A0A5B7KN98"/>
<protein>
    <submittedName>
        <fullName evidence="2">Uncharacterized protein</fullName>
    </submittedName>
</protein>
<dbReference type="EMBL" id="VSRR010153619">
    <property type="protein sequence ID" value="MPD06908.1"/>
    <property type="molecule type" value="Genomic_DNA"/>
</dbReference>
<evidence type="ECO:0000313" key="2">
    <source>
        <dbReference type="EMBL" id="MPD06908.1"/>
    </source>
</evidence>
<comment type="caution">
    <text evidence="2">The sequence shown here is derived from an EMBL/GenBank/DDBJ whole genome shotgun (WGS) entry which is preliminary data.</text>
</comment>
<proteinExistence type="predicted"/>
<accession>A0A5B7KN98</accession>
<dbReference type="Proteomes" id="UP000324222">
    <property type="component" value="Unassembled WGS sequence"/>
</dbReference>
<organism evidence="2 3">
    <name type="scientific">Portunus trituberculatus</name>
    <name type="common">Swimming crab</name>
    <name type="synonym">Neptunus trituberculatus</name>
    <dbReference type="NCBI Taxonomy" id="210409"/>
    <lineage>
        <taxon>Eukaryota</taxon>
        <taxon>Metazoa</taxon>
        <taxon>Ecdysozoa</taxon>
        <taxon>Arthropoda</taxon>
        <taxon>Crustacea</taxon>
        <taxon>Multicrustacea</taxon>
        <taxon>Malacostraca</taxon>
        <taxon>Eumalacostraca</taxon>
        <taxon>Eucarida</taxon>
        <taxon>Decapoda</taxon>
        <taxon>Pleocyemata</taxon>
        <taxon>Brachyura</taxon>
        <taxon>Eubrachyura</taxon>
        <taxon>Portunoidea</taxon>
        <taxon>Portunidae</taxon>
        <taxon>Portuninae</taxon>
        <taxon>Portunus</taxon>
    </lineage>
</organism>
<sequence length="92" mass="10203">MYCGMYSTFEISNSSSKEYTPNCGMHGALKPGTAMCNARLGVMSIPVLRPANLQVAQEYFSDIRLLASHSCHSKTSQKIPPRSKTYKKAQQK</sequence>
<evidence type="ECO:0000313" key="3">
    <source>
        <dbReference type="Proteomes" id="UP000324222"/>
    </source>
</evidence>
<keyword evidence="3" id="KW-1185">Reference proteome</keyword>
<reference evidence="2 3" key="1">
    <citation type="submission" date="2019-05" db="EMBL/GenBank/DDBJ databases">
        <title>Another draft genome of Portunus trituberculatus and its Hox gene families provides insights of decapod evolution.</title>
        <authorList>
            <person name="Jeong J.-H."/>
            <person name="Song I."/>
            <person name="Kim S."/>
            <person name="Choi T."/>
            <person name="Kim D."/>
            <person name="Ryu S."/>
            <person name="Kim W."/>
        </authorList>
    </citation>
    <scope>NUCLEOTIDE SEQUENCE [LARGE SCALE GENOMIC DNA]</scope>
    <source>
        <tissue evidence="2">Muscle</tissue>
    </source>
</reference>
<feature type="region of interest" description="Disordered" evidence="1">
    <location>
        <begin position="72"/>
        <end position="92"/>
    </location>
</feature>